<dbReference type="GO" id="GO:0005655">
    <property type="term" value="C:nucleolar ribonuclease P complex"/>
    <property type="evidence" value="ECO:0007669"/>
    <property type="project" value="TreeGrafter"/>
</dbReference>
<dbReference type="PANTHER" id="PTHR14742:SF0">
    <property type="entry name" value="RIBONUCLEASE P PROTEIN SUBUNIT P21"/>
    <property type="match status" value="1"/>
</dbReference>
<keyword evidence="7" id="KW-1185">Reference proteome</keyword>
<sequence>MVRKPQKGAPALPNRDHLERAHFALQASVFLQELGLSAGSSSDSASASSPSGHPTPSNAGNARALPAPHADLPRLAHTHMRAFRKWTVHNLVKLDPSFKHALCACNAVLVPGLTARVRVRPGAHGHVVSTTCGCGRRVGVPAAPRLSSSSSSTAPEPARVEGGELDGPVRAARRRRRARMVPFHRRERADDGEVETGKKAKAKAKGLAGPVRDGHVLWAGGERVSGWGEMVDEAVVDQDAPGEEPPQTMPEPKKQKQTQREKQQKQKPPDTPKDATPDDLEELAHNG</sequence>
<evidence type="ECO:0000313" key="7">
    <source>
        <dbReference type="Proteomes" id="UP000053611"/>
    </source>
</evidence>
<feature type="region of interest" description="Disordered" evidence="5">
    <location>
        <begin position="183"/>
        <end position="208"/>
    </location>
</feature>
<feature type="compositionally biased region" description="Basic and acidic residues" evidence="5">
    <location>
        <begin position="187"/>
        <end position="198"/>
    </location>
</feature>
<dbReference type="InterPro" id="IPR007175">
    <property type="entry name" value="Rpr2/Snm1/Rpp21"/>
</dbReference>
<evidence type="ECO:0000313" key="6">
    <source>
        <dbReference type="EMBL" id="KLT43578.1"/>
    </source>
</evidence>
<dbReference type="EMBL" id="KQ087194">
    <property type="protein sequence ID" value="KLT43578.1"/>
    <property type="molecule type" value="Genomic_DNA"/>
</dbReference>
<name>A0A0J0XR57_9TREE</name>
<keyword evidence="1" id="KW-0819">tRNA processing</keyword>
<dbReference type="PANTHER" id="PTHR14742">
    <property type="entry name" value="RIBONUCLEASE P SUBUNIT P21"/>
    <property type="match status" value="1"/>
</dbReference>
<dbReference type="Proteomes" id="UP000053611">
    <property type="component" value="Unassembled WGS sequence"/>
</dbReference>
<organism evidence="6 7">
    <name type="scientific">Cutaneotrichosporon oleaginosum</name>
    <dbReference type="NCBI Taxonomy" id="879819"/>
    <lineage>
        <taxon>Eukaryota</taxon>
        <taxon>Fungi</taxon>
        <taxon>Dikarya</taxon>
        <taxon>Basidiomycota</taxon>
        <taxon>Agaricomycotina</taxon>
        <taxon>Tremellomycetes</taxon>
        <taxon>Trichosporonales</taxon>
        <taxon>Trichosporonaceae</taxon>
        <taxon>Cutaneotrichosporon</taxon>
    </lineage>
</organism>
<dbReference type="RefSeq" id="XP_018280069.1">
    <property type="nucleotide sequence ID" value="XM_018422772.1"/>
</dbReference>
<feature type="region of interest" description="Disordered" evidence="5">
    <location>
        <begin position="231"/>
        <end position="287"/>
    </location>
</feature>
<dbReference type="Pfam" id="PF04032">
    <property type="entry name" value="Rpr2"/>
    <property type="match status" value="1"/>
</dbReference>
<evidence type="ECO:0000256" key="1">
    <source>
        <dbReference type="ARBA" id="ARBA00022694"/>
    </source>
</evidence>
<gene>
    <name evidence="6" type="ORF">CC85DRAFT_284503</name>
</gene>
<dbReference type="GO" id="GO:0008033">
    <property type="term" value="P:tRNA processing"/>
    <property type="evidence" value="ECO:0007669"/>
    <property type="project" value="UniProtKB-KW"/>
</dbReference>
<evidence type="ECO:0000256" key="5">
    <source>
        <dbReference type="SAM" id="MobiDB-lite"/>
    </source>
</evidence>
<keyword evidence="3" id="KW-0862">Zinc</keyword>
<dbReference type="AlphaFoldDB" id="A0A0J0XR57"/>
<evidence type="ECO:0008006" key="8">
    <source>
        <dbReference type="Google" id="ProtNLM"/>
    </source>
</evidence>
<reference evidence="6 7" key="1">
    <citation type="submission" date="2015-03" db="EMBL/GenBank/DDBJ databases">
        <title>Genomics and transcriptomics of the oil-accumulating basidiomycete yeast T. oleaginosus allow insights into substrate utilization and the diverse evolutionary trajectories of mating systems in fungi.</title>
        <authorList>
            <consortium name="DOE Joint Genome Institute"/>
            <person name="Kourist R."/>
            <person name="Kracht O."/>
            <person name="Bracharz F."/>
            <person name="Lipzen A."/>
            <person name="Nolan M."/>
            <person name="Ohm R."/>
            <person name="Grigoriev I."/>
            <person name="Sun S."/>
            <person name="Heitman J."/>
            <person name="Bruck T."/>
            <person name="Nowrousian M."/>
        </authorList>
    </citation>
    <scope>NUCLEOTIDE SEQUENCE [LARGE SCALE GENOMIC DNA]</scope>
    <source>
        <strain evidence="6 7">IBC0246</strain>
    </source>
</reference>
<feature type="compositionally biased region" description="Acidic residues" evidence="5">
    <location>
        <begin position="231"/>
        <end position="242"/>
    </location>
</feature>
<feature type="compositionally biased region" description="Low complexity" evidence="5">
    <location>
        <begin position="41"/>
        <end position="57"/>
    </location>
</feature>
<feature type="compositionally biased region" description="Basic and acidic residues" evidence="5">
    <location>
        <begin position="251"/>
        <end position="287"/>
    </location>
</feature>
<dbReference type="GO" id="GO:0046872">
    <property type="term" value="F:metal ion binding"/>
    <property type="evidence" value="ECO:0007669"/>
    <property type="project" value="UniProtKB-KW"/>
</dbReference>
<accession>A0A0J0XR57</accession>
<dbReference type="STRING" id="879819.A0A0J0XR57"/>
<evidence type="ECO:0000256" key="3">
    <source>
        <dbReference type="ARBA" id="ARBA00022833"/>
    </source>
</evidence>
<comment type="similarity">
    <text evidence="4">Belongs to the eukaryotic/archaeal RNase P protein component 4 family.</text>
</comment>
<feature type="region of interest" description="Disordered" evidence="5">
    <location>
        <begin position="41"/>
        <end position="66"/>
    </location>
</feature>
<proteinExistence type="inferred from homology"/>
<feature type="region of interest" description="Disordered" evidence="5">
    <location>
        <begin position="143"/>
        <end position="164"/>
    </location>
</feature>
<dbReference type="OrthoDB" id="2596535at2759"/>
<dbReference type="GeneID" id="28983375"/>
<evidence type="ECO:0000256" key="4">
    <source>
        <dbReference type="ARBA" id="ARBA00038402"/>
    </source>
</evidence>
<evidence type="ECO:0000256" key="2">
    <source>
        <dbReference type="ARBA" id="ARBA00022723"/>
    </source>
</evidence>
<dbReference type="Gene3D" id="6.20.50.20">
    <property type="match status" value="1"/>
</dbReference>
<protein>
    <recommendedName>
        <fullName evidence="8">Rpr2-domain-containing protein</fullName>
    </recommendedName>
</protein>
<keyword evidence="2" id="KW-0479">Metal-binding</keyword>